<sequence length="554" mass="62795">MSDSSSSPLSTPSPSSTTSTLDTSPLSTSTDFRSSSYISSLYTHPRPTETTGISLGCLVNASVTVVPNKDDPQHPPNYIYLFGGFDQYTDEVYNDLYRLNVAEMKWEDVIYVKGKRPSKRNDHSASLWNGDKLVIFGGMDDEDEYCNDVVILDLETMTWERPEVRGYIPQGRAKHSATIYNDKLYIVGGHSADGIIVSEDVNCLDLQTWTWEPSFAFEPRHSHYSFIFNNKLCLYGGYTEDLDREKSLTMMDLDTKTVSKIDITSAAAPGTAGQHFAQLCGDRLVVVVTECVKHGLLQVSTGAWALDMNTFEWRQYLGDEQIIQGNWHYFAMGENNQCLFLFGNGDKDEEHYLSCVLSVDLQEYGLVHTQPPTIGMDLGQLFNELTMSDFTLRSLEKDAPPIYCHKIILLARWAHFAKMLNSGMIESFSNTFTIPEPYSTVRAFIYYLYTDTLEDYLPIDTIADLMALGNLYLLPRLVSMCSSRIHQKIDVEHVARIYHRATMAGENGLKKRALRFMDMNFGRVSKTEGFRTLPKEVLFDFYDSLPERAKISVE</sequence>
<dbReference type="InterPro" id="IPR015915">
    <property type="entry name" value="Kelch-typ_b-propeller"/>
</dbReference>
<accession>A0A9N9FZH5</accession>
<dbReference type="InterPro" id="IPR011705">
    <property type="entry name" value="BACK"/>
</dbReference>
<evidence type="ECO:0000256" key="3">
    <source>
        <dbReference type="SAM" id="MobiDB-lite"/>
    </source>
</evidence>
<name>A0A9N9FZH5_9GLOM</name>
<dbReference type="OrthoDB" id="432528at2759"/>
<feature type="domain" description="BTB" evidence="4">
    <location>
        <begin position="388"/>
        <end position="454"/>
    </location>
</feature>
<comment type="caution">
    <text evidence="5">The sequence shown here is derived from an EMBL/GenBank/DDBJ whole genome shotgun (WGS) entry which is preliminary data.</text>
</comment>
<dbReference type="Gene3D" id="3.30.710.10">
    <property type="entry name" value="Potassium Channel Kv1.1, Chain A"/>
    <property type="match status" value="1"/>
</dbReference>
<reference evidence="5" key="1">
    <citation type="submission" date="2021-06" db="EMBL/GenBank/DDBJ databases">
        <authorList>
            <person name="Kallberg Y."/>
            <person name="Tangrot J."/>
            <person name="Rosling A."/>
        </authorList>
    </citation>
    <scope>NUCLEOTIDE SEQUENCE</scope>
    <source>
        <strain evidence="5">BR232B</strain>
    </source>
</reference>
<dbReference type="Proteomes" id="UP000789739">
    <property type="component" value="Unassembled WGS sequence"/>
</dbReference>
<dbReference type="Gene3D" id="2.120.10.80">
    <property type="entry name" value="Kelch-type beta propeller"/>
    <property type="match status" value="1"/>
</dbReference>
<keyword evidence="6" id="KW-1185">Reference proteome</keyword>
<proteinExistence type="predicted"/>
<dbReference type="Pfam" id="PF07707">
    <property type="entry name" value="BACK"/>
    <property type="match status" value="1"/>
</dbReference>
<gene>
    <name evidence="5" type="ORF">PBRASI_LOCUS6108</name>
</gene>
<dbReference type="CDD" id="cd14733">
    <property type="entry name" value="BACK"/>
    <property type="match status" value="1"/>
</dbReference>
<dbReference type="SMART" id="SM00612">
    <property type="entry name" value="Kelch"/>
    <property type="match status" value="2"/>
</dbReference>
<protein>
    <submittedName>
        <fullName evidence="5">11473_t:CDS:1</fullName>
    </submittedName>
</protein>
<dbReference type="SUPFAM" id="SSF117281">
    <property type="entry name" value="Kelch motif"/>
    <property type="match status" value="1"/>
</dbReference>
<evidence type="ECO:0000256" key="2">
    <source>
        <dbReference type="ARBA" id="ARBA00022737"/>
    </source>
</evidence>
<dbReference type="EMBL" id="CAJVPI010000776">
    <property type="protein sequence ID" value="CAG8571199.1"/>
    <property type="molecule type" value="Genomic_DNA"/>
</dbReference>
<dbReference type="SMART" id="SM00225">
    <property type="entry name" value="BTB"/>
    <property type="match status" value="1"/>
</dbReference>
<dbReference type="PANTHER" id="PTHR46093">
    <property type="entry name" value="ACYL-COA-BINDING DOMAIN-CONTAINING PROTEIN 5"/>
    <property type="match status" value="1"/>
</dbReference>
<dbReference type="Pfam" id="PF00651">
    <property type="entry name" value="BTB"/>
    <property type="match status" value="1"/>
</dbReference>
<dbReference type="PROSITE" id="PS50097">
    <property type="entry name" value="BTB"/>
    <property type="match status" value="1"/>
</dbReference>
<organism evidence="5 6">
    <name type="scientific">Paraglomus brasilianum</name>
    <dbReference type="NCBI Taxonomy" id="144538"/>
    <lineage>
        <taxon>Eukaryota</taxon>
        <taxon>Fungi</taxon>
        <taxon>Fungi incertae sedis</taxon>
        <taxon>Mucoromycota</taxon>
        <taxon>Glomeromycotina</taxon>
        <taxon>Glomeromycetes</taxon>
        <taxon>Paraglomerales</taxon>
        <taxon>Paraglomeraceae</taxon>
        <taxon>Paraglomus</taxon>
    </lineage>
</organism>
<dbReference type="Pfam" id="PF24681">
    <property type="entry name" value="Kelch_KLHDC2_KLHL20_DRC7"/>
    <property type="match status" value="1"/>
</dbReference>
<evidence type="ECO:0000256" key="1">
    <source>
        <dbReference type="ARBA" id="ARBA00022441"/>
    </source>
</evidence>
<feature type="region of interest" description="Disordered" evidence="3">
    <location>
        <begin position="1"/>
        <end position="31"/>
    </location>
</feature>
<keyword evidence="2" id="KW-0677">Repeat</keyword>
<evidence type="ECO:0000259" key="4">
    <source>
        <dbReference type="PROSITE" id="PS50097"/>
    </source>
</evidence>
<dbReference type="InterPro" id="IPR011333">
    <property type="entry name" value="SKP1/BTB/POZ_sf"/>
</dbReference>
<dbReference type="SUPFAM" id="SSF54695">
    <property type="entry name" value="POZ domain"/>
    <property type="match status" value="1"/>
</dbReference>
<keyword evidence="1" id="KW-0880">Kelch repeat</keyword>
<dbReference type="InterPro" id="IPR000210">
    <property type="entry name" value="BTB/POZ_dom"/>
</dbReference>
<dbReference type="PANTHER" id="PTHR46093:SF3">
    <property type="entry name" value="ACYL-COA-BINDING DOMAIN-CONTAINING PROTEIN 4"/>
    <property type="match status" value="1"/>
</dbReference>
<dbReference type="InterPro" id="IPR006652">
    <property type="entry name" value="Kelch_1"/>
</dbReference>
<evidence type="ECO:0000313" key="6">
    <source>
        <dbReference type="Proteomes" id="UP000789739"/>
    </source>
</evidence>
<dbReference type="AlphaFoldDB" id="A0A9N9FZH5"/>
<evidence type="ECO:0000313" key="5">
    <source>
        <dbReference type="EMBL" id="CAG8571199.1"/>
    </source>
</evidence>